<reference evidence="5" key="1">
    <citation type="journal article" date="2013" name="Environ. Microbiol.">
        <title>Seasonally variable intestinal metagenomes of the red palm weevil (Rhynchophorus ferrugineus).</title>
        <authorList>
            <person name="Jia S."/>
            <person name="Zhang X."/>
            <person name="Zhang G."/>
            <person name="Yin A."/>
            <person name="Zhang S."/>
            <person name="Li F."/>
            <person name="Wang L."/>
            <person name="Zhao D."/>
            <person name="Yun Q."/>
            <person name="Tala"/>
            <person name="Wang J."/>
            <person name="Sun G."/>
            <person name="Baabdullah M."/>
            <person name="Yu X."/>
            <person name="Hu S."/>
            <person name="Al-Mssallem I.S."/>
            <person name="Yu J."/>
        </authorList>
    </citation>
    <scope>NUCLEOTIDE SEQUENCE</scope>
</reference>
<evidence type="ECO:0000313" key="5">
    <source>
        <dbReference type="EMBL" id="AIA92985.1"/>
    </source>
</evidence>
<evidence type="ECO:0000256" key="2">
    <source>
        <dbReference type="ARBA" id="ARBA00023002"/>
    </source>
</evidence>
<dbReference type="AlphaFoldDB" id="A0A060CIW8"/>
<dbReference type="InterPro" id="IPR050463">
    <property type="entry name" value="Gfo/Idh/MocA_oxidrdct_glycsds"/>
</dbReference>
<keyword evidence="1" id="KW-0732">Signal</keyword>
<dbReference type="InterPro" id="IPR036291">
    <property type="entry name" value="NAD(P)-bd_dom_sf"/>
</dbReference>
<organism evidence="5">
    <name type="scientific">uncultured Shewanella sp</name>
    <dbReference type="NCBI Taxonomy" id="173975"/>
    <lineage>
        <taxon>Bacteria</taxon>
        <taxon>Pseudomonadati</taxon>
        <taxon>Pseudomonadota</taxon>
        <taxon>Gammaproteobacteria</taxon>
        <taxon>Alteromonadales</taxon>
        <taxon>Shewanellaceae</taxon>
        <taxon>Shewanella</taxon>
        <taxon>environmental samples</taxon>
    </lineage>
</organism>
<dbReference type="PANTHER" id="PTHR43818">
    <property type="entry name" value="BCDNA.GH03377"/>
    <property type="match status" value="1"/>
</dbReference>
<dbReference type="SUPFAM" id="SSF51735">
    <property type="entry name" value="NAD(P)-binding Rossmann-fold domains"/>
    <property type="match status" value="1"/>
</dbReference>
<dbReference type="GO" id="GO:0000166">
    <property type="term" value="F:nucleotide binding"/>
    <property type="evidence" value="ECO:0007669"/>
    <property type="project" value="InterPro"/>
</dbReference>
<feature type="non-terminal residue" evidence="5">
    <location>
        <position position="1"/>
    </location>
</feature>
<dbReference type="InterPro" id="IPR000683">
    <property type="entry name" value="Gfo/Idh/MocA-like_OxRdtase_N"/>
</dbReference>
<proteinExistence type="predicted"/>
<evidence type="ECO:0000256" key="3">
    <source>
        <dbReference type="SAM" id="MobiDB-lite"/>
    </source>
</evidence>
<dbReference type="Gene3D" id="3.30.360.10">
    <property type="entry name" value="Dihydrodipicolinate Reductase, domain 2"/>
    <property type="match status" value="1"/>
</dbReference>
<dbReference type="PANTHER" id="PTHR43818:SF11">
    <property type="entry name" value="BCDNA.GH03377"/>
    <property type="match status" value="1"/>
</dbReference>
<feature type="region of interest" description="Disordered" evidence="3">
    <location>
        <begin position="1"/>
        <end position="21"/>
    </location>
</feature>
<dbReference type="Gene3D" id="3.40.50.720">
    <property type="entry name" value="NAD(P)-binding Rossmann-like Domain"/>
    <property type="match status" value="1"/>
</dbReference>
<dbReference type="Pfam" id="PF01408">
    <property type="entry name" value="GFO_IDH_MocA"/>
    <property type="match status" value="1"/>
</dbReference>
<name>A0A060CIW8_9GAMM</name>
<protein>
    <submittedName>
        <fullName evidence="5">GFO_IDH_MocA</fullName>
    </submittedName>
</protein>
<dbReference type="GO" id="GO:0016491">
    <property type="term" value="F:oxidoreductase activity"/>
    <property type="evidence" value="ECO:0007669"/>
    <property type="project" value="UniProtKB-KW"/>
</dbReference>
<dbReference type="EMBL" id="KF125656">
    <property type="protein sequence ID" value="AIA92985.1"/>
    <property type="molecule type" value="Genomic_DNA"/>
</dbReference>
<keyword evidence="2" id="KW-0560">Oxidoreductase</keyword>
<accession>A0A060CIW8</accession>
<evidence type="ECO:0000256" key="1">
    <source>
        <dbReference type="ARBA" id="ARBA00022729"/>
    </source>
</evidence>
<evidence type="ECO:0000259" key="4">
    <source>
        <dbReference type="Pfam" id="PF01408"/>
    </source>
</evidence>
<feature type="domain" description="Gfo/Idh/MocA-like oxidoreductase N-terminal" evidence="4">
    <location>
        <begin position="27"/>
        <end position="144"/>
    </location>
</feature>
<feature type="non-terminal residue" evidence="5">
    <location>
        <position position="164"/>
    </location>
</feature>
<sequence>ETAGNIRIPIAHPASGSSKEQHVSRQIGVGLVGAGVIGGVHAEALSGVTNAKLLVVAEPRETAGRELAAKYGIDWTASYLELLDRDDVEMVILGTPSGMHPDQAILAAQRGKHVITEKPMAITSDGASRMIDAAKQAGVHLAVIFQNRLSPDIFRVRRAIEAGA</sequence>